<evidence type="ECO:0000313" key="2">
    <source>
        <dbReference type="Proteomes" id="UP000276215"/>
    </source>
</evidence>
<dbReference type="AlphaFoldDB" id="A0A3N4J7Y8"/>
<evidence type="ECO:0008006" key="3">
    <source>
        <dbReference type="Google" id="ProtNLM"/>
    </source>
</evidence>
<name>A0A3N4J7Y8_9PEZI</name>
<proteinExistence type="predicted"/>
<evidence type="ECO:0000313" key="1">
    <source>
        <dbReference type="EMBL" id="RPA93128.1"/>
    </source>
</evidence>
<accession>A0A3N4J7Y8</accession>
<sequence>IYLLCFPSHSTYILQPLDVDLFHNGGISHDHSCTEVVGYSSLDTLISIHCGV</sequence>
<reference evidence="1 2" key="1">
    <citation type="journal article" date="2018" name="Nat. Ecol. Evol.">
        <title>Pezizomycetes genomes reveal the molecular basis of ectomycorrhizal truffle lifestyle.</title>
        <authorList>
            <person name="Murat C."/>
            <person name="Payen T."/>
            <person name="Noel B."/>
            <person name="Kuo A."/>
            <person name="Morin E."/>
            <person name="Chen J."/>
            <person name="Kohler A."/>
            <person name="Krizsan K."/>
            <person name="Balestrini R."/>
            <person name="Da Silva C."/>
            <person name="Montanini B."/>
            <person name="Hainaut M."/>
            <person name="Levati E."/>
            <person name="Barry K.W."/>
            <person name="Belfiori B."/>
            <person name="Cichocki N."/>
            <person name="Clum A."/>
            <person name="Dockter R.B."/>
            <person name="Fauchery L."/>
            <person name="Guy J."/>
            <person name="Iotti M."/>
            <person name="Le Tacon F."/>
            <person name="Lindquist E.A."/>
            <person name="Lipzen A."/>
            <person name="Malagnac F."/>
            <person name="Mello A."/>
            <person name="Molinier V."/>
            <person name="Miyauchi S."/>
            <person name="Poulain J."/>
            <person name="Riccioni C."/>
            <person name="Rubini A."/>
            <person name="Sitrit Y."/>
            <person name="Splivallo R."/>
            <person name="Traeger S."/>
            <person name="Wang M."/>
            <person name="Zifcakova L."/>
            <person name="Wipf D."/>
            <person name="Zambonelli A."/>
            <person name="Paolocci F."/>
            <person name="Nowrousian M."/>
            <person name="Ottonello S."/>
            <person name="Baldrian P."/>
            <person name="Spatafora J.W."/>
            <person name="Henrissat B."/>
            <person name="Nagy L.G."/>
            <person name="Aury J.M."/>
            <person name="Wincker P."/>
            <person name="Grigoriev I.V."/>
            <person name="Bonfante P."/>
            <person name="Martin F.M."/>
        </authorList>
    </citation>
    <scope>NUCLEOTIDE SEQUENCE [LARGE SCALE GENOMIC DNA]</scope>
    <source>
        <strain evidence="1 2">120613-1</strain>
    </source>
</reference>
<organism evidence="1 2">
    <name type="scientific">Choiromyces venosus 120613-1</name>
    <dbReference type="NCBI Taxonomy" id="1336337"/>
    <lineage>
        <taxon>Eukaryota</taxon>
        <taxon>Fungi</taxon>
        <taxon>Dikarya</taxon>
        <taxon>Ascomycota</taxon>
        <taxon>Pezizomycotina</taxon>
        <taxon>Pezizomycetes</taxon>
        <taxon>Pezizales</taxon>
        <taxon>Tuberaceae</taxon>
        <taxon>Choiromyces</taxon>
    </lineage>
</organism>
<keyword evidence="2" id="KW-1185">Reference proteome</keyword>
<dbReference type="EMBL" id="ML120459">
    <property type="protein sequence ID" value="RPA93128.1"/>
    <property type="molecule type" value="Genomic_DNA"/>
</dbReference>
<gene>
    <name evidence="1" type="ORF">L873DRAFT_1706717</name>
</gene>
<dbReference type="Proteomes" id="UP000276215">
    <property type="component" value="Unassembled WGS sequence"/>
</dbReference>
<protein>
    <recommendedName>
        <fullName evidence="3">DDE-1 domain-containing protein</fullName>
    </recommendedName>
</protein>
<feature type="non-terminal residue" evidence="1">
    <location>
        <position position="1"/>
    </location>
</feature>